<dbReference type="InterPro" id="IPR036890">
    <property type="entry name" value="HATPase_C_sf"/>
</dbReference>
<dbReference type="EMBL" id="FUWZ01000004">
    <property type="protein sequence ID" value="SKA38415.1"/>
    <property type="molecule type" value="Genomic_DNA"/>
</dbReference>
<dbReference type="Gene3D" id="3.40.50.2300">
    <property type="match status" value="1"/>
</dbReference>
<evidence type="ECO:0000256" key="4">
    <source>
        <dbReference type="ARBA" id="ARBA00022679"/>
    </source>
</evidence>
<dbReference type="SUPFAM" id="SSF52172">
    <property type="entry name" value="CheY-like"/>
    <property type="match status" value="1"/>
</dbReference>
<dbReference type="RefSeq" id="WP_078671783.1">
    <property type="nucleotide sequence ID" value="NZ_FUWZ01000004.1"/>
</dbReference>
<dbReference type="SMART" id="SM00387">
    <property type="entry name" value="HATPase_c"/>
    <property type="match status" value="1"/>
</dbReference>
<proteinExistence type="predicted"/>
<dbReference type="Gene3D" id="1.10.287.130">
    <property type="match status" value="1"/>
</dbReference>
<dbReference type="SUPFAM" id="SSF47384">
    <property type="entry name" value="Homodimeric domain of signal transducing histidine kinase"/>
    <property type="match status" value="1"/>
</dbReference>
<dbReference type="InterPro" id="IPR011006">
    <property type="entry name" value="CheY-like_superfamily"/>
</dbReference>
<dbReference type="PROSITE" id="PS50109">
    <property type="entry name" value="HIS_KIN"/>
    <property type="match status" value="1"/>
</dbReference>
<keyword evidence="3 6" id="KW-0597">Phosphoprotein</keyword>
<organism evidence="10 11">
    <name type="scientific">Chitinophaga eiseniae</name>
    <dbReference type="NCBI Taxonomy" id="634771"/>
    <lineage>
        <taxon>Bacteria</taxon>
        <taxon>Pseudomonadati</taxon>
        <taxon>Bacteroidota</taxon>
        <taxon>Chitinophagia</taxon>
        <taxon>Chitinophagales</taxon>
        <taxon>Chitinophagaceae</taxon>
        <taxon>Chitinophaga</taxon>
    </lineage>
</organism>
<keyword evidence="7" id="KW-0472">Membrane</keyword>
<feature type="transmembrane region" description="Helical" evidence="7">
    <location>
        <begin position="133"/>
        <end position="153"/>
    </location>
</feature>
<feature type="transmembrane region" description="Helical" evidence="7">
    <location>
        <begin position="31"/>
        <end position="50"/>
    </location>
</feature>
<sequence length="605" mass="67973">MKAFNVFIRSLTHLGRSNFYEKELNYRITKINIVALLLIVLGSIFGLTYWLTSGYLSILIATMLGNVLFALVLYGNKKKKHVAAGVALQVTINLSTLYFGSILSVAVDPIWLTLFLLISCLSFIKVGRAQTYCLMFSAATLLFLEVNRAIHILPPMDFSPEMLSLIYYCTAFTVMTLTSISLVTLVHYNAKLFHTITVRNQQLTDLNQELHASNTRLEQQVKDRTANLEKAVTAKNIYVRELTHELRTPLNAIYSIAQLKLLSGKEKSRSEKKVDEDLFIACRNLQTLINNTQDKCKLDAGNFDEIKKEHVLLYSWITNIVNIYQYFANEKRVKIELEVQESFPDAIVEDSIKLTKIVNNILVNAIKFTRSNTAILLRIYRDDTHWYIAVKDQGAGISPDRMATLFKEFTRTTINFAEGSGLGLNITHHLVRILGGTIKVHSEIDEGTEFVVSLPLVPFAGEIKSATIDIKENNLISFEGKKILVVEDDIMTQRYLSLLLSKRGFSIMHADNGQEALLKAHNHPDAIILDMSLPGKSGKDVLKELKANPALRHIPVIAASADTDETNIDEIMLEGASAYMIKPIDFHILIDVLVKNLLTGAIVKN</sequence>
<accession>A0A1T4TD13</accession>
<dbReference type="GO" id="GO:0005886">
    <property type="term" value="C:plasma membrane"/>
    <property type="evidence" value="ECO:0007669"/>
    <property type="project" value="TreeGrafter"/>
</dbReference>
<dbReference type="InterPro" id="IPR036097">
    <property type="entry name" value="HisK_dim/P_sf"/>
</dbReference>
<dbReference type="PROSITE" id="PS50110">
    <property type="entry name" value="RESPONSE_REGULATORY"/>
    <property type="match status" value="1"/>
</dbReference>
<evidence type="ECO:0000313" key="10">
    <source>
        <dbReference type="EMBL" id="SKA38415.1"/>
    </source>
</evidence>
<evidence type="ECO:0000313" key="11">
    <source>
        <dbReference type="Proteomes" id="UP000190367"/>
    </source>
</evidence>
<dbReference type="InterPro" id="IPR001789">
    <property type="entry name" value="Sig_transdc_resp-reg_receiver"/>
</dbReference>
<dbReference type="Proteomes" id="UP000190367">
    <property type="component" value="Unassembled WGS sequence"/>
</dbReference>
<dbReference type="SUPFAM" id="SSF55874">
    <property type="entry name" value="ATPase domain of HSP90 chaperone/DNA topoisomerase II/histidine kinase"/>
    <property type="match status" value="1"/>
</dbReference>
<keyword evidence="7" id="KW-0812">Transmembrane</keyword>
<evidence type="ECO:0000256" key="2">
    <source>
        <dbReference type="ARBA" id="ARBA00012438"/>
    </source>
</evidence>
<dbReference type="InterPro" id="IPR004358">
    <property type="entry name" value="Sig_transdc_His_kin-like_C"/>
</dbReference>
<evidence type="ECO:0000256" key="6">
    <source>
        <dbReference type="PROSITE-ProRule" id="PRU00169"/>
    </source>
</evidence>
<keyword evidence="4" id="KW-0808">Transferase</keyword>
<dbReference type="InterPro" id="IPR005467">
    <property type="entry name" value="His_kinase_dom"/>
</dbReference>
<evidence type="ECO:0000259" key="8">
    <source>
        <dbReference type="PROSITE" id="PS50109"/>
    </source>
</evidence>
<feature type="modified residue" description="4-aspartylphosphate" evidence="6">
    <location>
        <position position="530"/>
    </location>
</feature>
<feature type="transmembrane region" description="Helical" evidence="7">
    <location>
        <begin position="165"/>
        <end position="186"/>
    </location>
</feature>
<dbReference type="InterPro" id="IPR003661">
    <property type="entry name" value="HisK_dim/P_dom"/>
</dbReference>
<dbReference type="PANTHER" id="PTHR43047">
    <property type="entry name" value="TWO-COMPONENT HISTIDINE PROTEIN KINASE"/>
    <property type="match status" value="1"/>
</dbReference>
<feature type="domain" description="Response regulatory" evidence="9">
    <location>
        <begin position="482"/>
        <end position="597"/>
    </location>
</feature>
<evidence type="ECO:0000256" key="7">
    <source>
        <dbReference type="SAM" id="Phobius"/>
    </source>
</evidence>
<evidence type="ECO:0000256" key="5">
    <source>
        <dbReference type="ARBA" id="ARBA00022777"/>
    </source>
</evidence>
<dbReference type="InterPro" id="IPR003594">
    <property type="entry name" value="HATPase_dom"/>
</dbReference>
<dbReference type="STRING" id="634771.SAMN04488128_104433"/>
<feature type="transmembrane region" description="Helical" evidence="7">
    <location>
        <begin position="56"/>
        <end position="75"/>
    </location>
</feature>
<feature type="domain" description="Histidine kinase" evidence="8">
    <location>
        <begin position="241"/>
        <end position="458"/>
    </location>
</feature>
<dbReference type="AlphaFoldDB" id="A0A1T4TD13"/>
<evidence type="ECO:0000256" key="1">
    <source>
        <dbReference type="ARBA" id="ARBA00000085"/>
    </source>
</evidence>
<dbReference type="Gene3D" id="3.30.565.10">
    <property type="entry name" value="Histidine kinase-like ATPase, C-terminal domain"/>
    <property type="match status" value="1"/>
</dbReference>
<keyword evidence="11" id="KW-1185">Reference proteome</keyword>
<dbReference type="OrthoDB" id="636661at2"/>
<keyword evidence="7" id="KW-1133">Transmembrane helix</keyword>
<evidence type="ECO:0000256" key="3">
    <source>
        <dbReference type="ARBA" id="ARBA00022553"/>
    </source>
</evidence>
<dbReference type="CDD" id="cd00082">
    <property type="entry name" value="HisKA"/>
    <property type="match status" value="1"/>
</dbReference>
<dbReference type="SMART" id="SM00448">
    <property type="entry name" value="REC"/>
    <property type="match status" value="1"/>
</dbReference>
<dbReference type="EC" id="2.7.13.3" evidence="2"/>
<gene>
    <name evidence="10" type="ORF">SAMN04488128_104433</name>
</gene>
<dbReference type="PRINTS" id="PR00344">
    <property type="entry name" value="BCTRLSENSOR"/>
</dbReference>
<dbReference type="Pfam" id="PF02518">
    <property type="entry name" value="HATPase_c"/>
    <property type="match status" value="1"/>
</dbReference>
<keyword evidence="5 10" id="KW-0418">Kinase</keyword>
<dbReference type="GO" id="GO:0009927">
    <property type="term" value="F:histidine phosphotransfer kinase activity"/>
    <property type="evidence" value="ECO:0007669"/>
    <property type="project" value="TreeGrafter"/>
</dbReference>
<dbReference type="GO" id="GO:0000155">
    <property type="term" value="F:phosphorelay sensor kinase activity"/>
    <property type="evidence" value="ECO:0007669"/>
    <property type="project" value="InterPro"/>
</dbReference>
<protein>
    <recommendedName>
        <fullName evidence="2">histidine kinase</fullName>
        <ecNumber evidence="2">2.7.13.3</ecNumber>
    </recommendedName>
</protein>
<comment type="catalytic activity">
    <reaction evidence="1">
        <text>ATP + protein L-histidine = ADP + protein N-phospho-L-histidine.</text>
        <dbReference type="EC" id="2.7.13.3"/>
    </reaction>
</comment>
<reference evidence="11" key="1">
    <citation type="submission" date="2017-02" db="EMBL/GenBank/DDBJ databases">
        <authorList>
            <person name="Varghese N."/>
            <person name="Submissions S."/>
        </authorList>
    </citation>
    <scope>NUCLEOTIDE SEQUENCE [LARGE SCALE GENOMIC DNA]</scope>
    <source>
        <strain evidence="11">DSM 22224</strain>
    </source>
</reference>
<dbReference type="Pfam" id="PF00072">
    <property type="entry name" value="Response_reg"/>
    <property type="match status" value="1"/>
</dbReference>
<evidence type="ECO:0000259" key="9">
    <source>
        <dbReference type="PROSITE" id="PS50110"/>
    </source>
</evidence>
<dbReference type="PANTHER" id="PTHR43047:SF72">
    <property type="entry name" value="OSMOSENSING HISTIDINE PROTEIN KINASE SLN1"/>
    <property type="match status" value="1"/>
</dbReference>
<name>A0A1T4TD13_9BACT</name>